<accession>A0A5N6NTV2</accession>
<name>A0A5N6NTV2_9ASTR</name>
<proteinExistence type="predicted"/>
<dbReference type="Proteomes" id="UP000326396">
    <property type="component" value="Linkage Group LG17"/>
</dbReference>
<evidence type="ECO:0000313" key="2">
    <source>
        <dbReference type="Proteomes" id="UP000326396"/>
    </source>
</evidence>
<keyword evidence="2" id="KW-1185">Reference proteome</keyword>
<dbReference type="AlphaFoldDB" id="A0A5N6NTV2"/>
<protein>
    <submittedName>
        <fullName evidence="1">Uncharacterized protein</fullName>
    </submittedName>
</protein>
<reference evidence="1 2" key="1">
    <citation type="submission" date="2019-05" db="EMBL/GenBank/DDBJ databases">
        <title>Mikania micrantha, genome provides insights into the molecular mechanism of rapid growth.</title>
        <authorList>
            <person name="Liu B."/>
        </authorList>
    </citation>
    <scope>NUCLEOTIDE SEQUENCE [LARGE SCALE GENOMIC DNA]</scope>
    <source>
        <strain evidence="1">NLD-2019</strain>
        <tissue evidence="1">Leaf</tissue>
    </source>
</reference>
<comment type="caution">
    <text evidence="1">The sequence shown here is derived from an EMBL/GenBank/DDBJ whole genome shotgun (WGS) entry which is preliminary data.</text>
</comment>
<organism evidence="1 2">
    <name type="scientific">Mikania micrantha</name>
    <name type="common">bitter vine</name>
    <dbReference type="NCBI Taxonomy" id="192012"/>
    <lineage>
        <taxon>Eukaryota</taxon>
        <taxon>Viridiplantae</taxon>
        <taxon>Streptophyta</taxon>
        <taxon>Embryophyta</taxon>
        <taxon>Tracheophyta</taxon>
        <taxon>Spermatophyta</taxon>
        <taxon>Magnoliopsida</taxon>
        <taxon>eudicotyledons</taxon>
        <taxon>Gunneridae</taxon>
        <taxon>Pentapetalae</taxon>
        <taxon>asterids</taxon>
        <taxon>campanulids</taxon>
        <taxon>Asterales</taxon>
        <taxon>Asteraceae</taxon>
        <taxon>Asteroideae</taxon>
        <taxon>Heliantheae alliance</taxon>
        <taxon>Eupatorieae</taxon>
        <taxon>Mikania</taxon>
    </lineage>
</organism>
<sequence>MQVKLTGVVDTMDIMDQITLMDVEDTTALDLKATAKGVVEEDMAVASMVAVVVDITTEEGANVAPPLQRQLLIKKLISDNHIYIYIYIYGYQ</sequence>
<gene>
    <name evidence="1" type="ORF">E3N88_18168</name>
</gene>
<evidence type="ECO:0000313" key="1">
    <source>
        <dbReference type="EMBL" id="KAD5318222.1"/>
    </source>
</evidence>
<dbReference type="EMBL" id="SZYD01000009">
    <property type="protein sequence ID" value="KAD5318222.1"/>
    <property type="molecule type" value="Genomic_DNA"/>
</dbReference>